<gene>
    <name evidence="1" type="ORF">LAh6_58</name>
</gene>
<reference evidence="1 2" key="1">
    <citation type="submission" date="2019-04" db="EMBL/GenBank/DDBJ databases">
        <title>Novel bacteriophages capable of disrupting biofilms from clinical strains of Aeromonas hydrophila with intrinsic antibiotic resistance.</title>
        <authorList>
            <person name="Kabwe M."/>
            <person name="Brown T.L."/>
            <person name="Speirs L."/>
            <person name="Ku H."/>
            <person name="Leach M."/>
            <person name="Chan H.T."/>
            <person name="Petrovski S."/>
            <person name="Lock P."/>
            <person name="Tucci J."/>
        </authorList>
    </citation>
    <scope>NUCLEOTIDE SEQUENCE [LARGE SCALE GENOMIC DNA]</scope>
</reference>
<accession>A0A514A027</accession>
<dbReference type="Proteomes" id="UP000319466">
    <property type="component" value="Segment"/>
</dbReference>
<name>A0A514A027_9CAUD</name>
<protein>
    <submittedName>
        <fullName evidence="1">Uncharacterized protein</fullName>
    </submittedName>
</protein>
<evidence type="ECO:0000313" key="2">
    <source>
        <dbReference type="Proteomes" id="UP000319466"/>
    </source>
</evidence>
<keyword evidence="2" id="KW-1185">Reference proteome</keyword>
<organism evidence="1 2">
    <name type="scientific">Aeromonas phage LAh_6</name>
    <dbReference type="NCBI Taxonomy" id="2591030"/>
    <lineage>
        <taxon>Viruses</taxon>
        <taxon>Duplodnaviria</taxon>
        <taxon>Heunggongvirae</taxon>
        <taxon>Uroviricota</taxon>
        <taxon>Caudoviricetes</taxon>
        <taxon>Grimontviridae</taxon>
        <taxon>Lahexavirus</taxon>
        <taxon>Lahexavirus LAh6</taxon>
    </lineage>
</organism>
<sequence>MLQFILSVGKWYVVWFGARKSSVRFTPLRPISSRAILIK</sequence>
<dbReference type="EMBL" id="MK838112">
    <property type="protein sequence ID" value="QDH46634.1"/>
    <property type="molecule type" value="Genomic_DNA"/>
</dbReference>
<evidence type="ECO:0000313" key="1">
    <source>
        <dbReference type="EMBL" id="QDH46634.1"/>
    </source>
</evidence>
<proteinExistence type="predicted"/>